<comment type="caution">
    <text evidence="2">The sequence shown here is derived from an EMBL/GenBank/DDBJ whole genome shotgun (WGS) entry which is preliminary data.</text>
</comment>
<feature type="domain" description="BURP" evidence="1">
    <location>
        <begin position="170"/>
        <end position="234"/>
    </location>
</feature>
<dbReference type="InterPro" id="IPR004873">
    <property type="entry name" value="BURP_dom"/>
</dbReference>
<evidence type="ECO:0000259" key="1">
    <source>
        <dbReference type="PROSITE" id="PS51277"/>
    </source>
</evidence>
<dbReference type="PANTHER" id="PTHR31236:SF2">
    <property type="entry name" value="BURP DOMAIN PROTEIN RD22"/>
    <property type="match status" value="1"/>
</dbReference>
<proteinExistence type="predicted"/>
<gene>
    <name evidence="2" type="primary">BURP5_1</name>
    <name evidence="2" type="ORF">CK203_066057</name>
</gene>
<organism evidence="2 3">
    <name type="scientific">Vitis vinifera</name>
    <name type="common">Grape</name>
    <dbReference type="NCBI Taxonomy" id="29760"/>
    <lineage>
        <taxon>Eukaryota</taxon>
        <taxon>Viridiplantae</taxon>
        <taxon>Streptophyta</taxon>
        <taxon>Embryophyta</taxon>
        <taxon>Tracheophyta</taxon>
        <taxon>Spermatophyta</taxon>
        <taxon>Magnoliopsida</taxon>
        <taxon>eudicotyledons</taxon>
        <taxon>Gunneridae</taxon>
        <taxon>Pentapetalae</taxon>
        <taxon>rosids</taxon>
        <taxon>Vitales</taxon>
        <taxon>Vitaceae</taxon>
        <taxon>Viteae</taxon>
        <taxon>Vitis</taxon>
    </lineage>
</organism>
<evidence type="ECO:0000313" key="2">
    <source>
        <dbReference type="EMBL" id="RVW66600.1"/>
    </source>
</evidence>
<evidence type="ECO:0000313" key="3">
    <source>
        <dbReference type="Proteomes" id="UP000288805"/>
    </source>
</evidence>
<dbReference type="SMART" id="SM01045">
    <property type="entry name" value="BURP"/>
    <property type="match status" value="1"/>
</dbReference>
<reference evidence="2 3" key="1">
    <citation type="journal article" date="2018" name="PLoS Genet.">
        <title>Population sequencing reveals clonal diversity and ancestral inbreeding in the grapevine cultivar Chardonnay.</title>
        <authorList>
            <person name="Roach M.J."/>
            <person name="Johnson D.L."/>
            <person name="Bohlmann J."/>
            <person name="van Vuuren H.J."/>
            <person name="Jones S.J."/>
            <person name="Pretorius I.S."/>
            <person name="Schmidt S.A."/>
            <person name="Borneman A.R."/>
        </authorList>
    </citation>
    <scope>NUCLEOTIDE SEQUENCE [LARGE SCALE GENOMIC DNA]</scope>
    <source>
        <strain evidence="3">cv. Chardonnay</strain>
        <tissue evidence="2">Leaf</tissue>
    </source>
</reference>
<sequence>MHAGDGGSNPCFSNLMRNYWKLALPCTPMPKLYEICCSPVKGLISVDASAPSCNIHNHFNKFSQPAGEEAQVDDSKIGNFFLETDLHPGRKMKLNLATTTNGAVFLPHQVAESMPLFHPTSYPKSLKPVFPERKISRSRDNKEGARGMNVNVLTNEVKPGSQEYEFGVGMKKTRTYMIPLVGADGSKAKAMAACHSDTSAWHPKHVAFKVLNVKPGTVPVCHFLHNDAMVWIPK</sequence>
<dbReference type="Pfam" id="PF03181">
    <property type="entry name" value="BURP"/>
    <property type="match status" value="1"/>
</dbReference>
<dbReference type="AlphaFoldDB" id="A0A438G331"/>
<dbReference type="PANTHER" id="PTHR31236">
    <property type="entry name" value="BURP DOMAIN PROTEIN USPL1-LIKE"/>
    <property type="match status" value="1"/>
</dbReference>
<dbReference type="Proteomes" id="UP000288805">
    <property type="component" value="Unassembled WGS sequence"/>
</dbReference>
<name>A0A438G331_VITVI</name>
<dbReference type="EMBL" id="QGNW01000642">
    <property type="protein sequence ID" value="RVW66600.1"/>
    <property type="molecule type" value="Genomic_DNA"/>
</dbReference>
<dbReference type="InterPro" id="IPR044816">
    <property type="entry name" value="BURP"/>
</dbReference>
<protein>
    <submittedName>
        <fullName evidence="2">BURP domain-containing protein 5</fullName>
    </submittedName>
</protein>
<dbReference type="PROSITE" id="PS51277">
    <property type="entry name" value="BURP"/>
    <property type="match status" value="1"/>
</dbReference>
<accession>A0A438G331</accession>